<organism evidence="5 6">
    <name type="scientific">Candidatus Schekmanbacteria bacterium RIFCSPLOWO2_12_FULL_38_15</name>
    <dbReference type="NCBI Taxonomy" id="1817883"/>
    <lineage>
        <taxon>Bacteria</taxon>
        <taxon>Candidatus Schekmaniibacteriota</taxon>
    </lineage>
</organism>
<dbReference type="SUPFAM" id="SSF52172">
    <property type="entry name" value="CheY-like"/>
    <property type="match status" value="1"/>
</dbReference>
<dbReference type="STRING" id="1817883.A3G31_08090"/>
<dbReference type="SUPFAM" id="SSF141371">
    <property type="entry name" value="PilZ domain-like"/>
    <property type="match status" value="1"/>
</dbReference>
<keyword evidence="1" id="KW-0597">Phosphoprotein</keyword>
<dbReference type="PANTHER" id="PTHR44591">
    <property type="entry name" value="STRESS RESPONSE REGULATOR PROTEIN 1"/>
    <property type="match status" value="1"/>
</dbReference>
<dbReference type="SMART" id="SM00448">
    <property type="entry name" value="REC"/>
    <property type="match status" value="1"/>
</dbReference>
<dbReference type="GO" id="GO:0035438">
    <property type="term" value="F:cyclic-di-GMP binding"/>
    <property type="evidence" value="ECO:0007669"/>
    <property type="project" value="InterPro"/>
</dbReference>
<dbReference type="CDD" id="cd00156">
    <property type="entry name" value="REC"/>
    <property type="match status" value="1"/>
</dbReference>
<dbReference type="Pfam" id="PF07238">
    <property type="entry name" value="PilZ"/>
    <property type="match status" value="1"/>
</dbReference>
<feature type="domain" description="Response regulatory" evidence="4">
    <location>
        <begin position="8"/>
        <end position="122"/>
    </location>
</feature>
<dbReference type="GO" id="GO:0000160">
    <property type="term" value="P:phosphorelay signal transduction system"/>
    <property type="evidence" value="ECO:0007669"/>
    <property type="project" value="UniProtKB-KW"/>
</dbReference>
<dbReference type="AlphaFoldDB" id="A0A1F7SI46"/>
<dbReference type="InterPro" id="IPR001789">
    <property type="entry name" value="Sig_transdc_resp-reg_receiver"/>
</dbReference>
<accession>A0A1F7SI46</accession>
<dbReference type="Gene3D" id="3.40.50.2300">
    <property type="match status" value="1"/>
</dbReference>
<dbReference type="InterPro" id="IPR011006">
    <property type="entry name" value="CheY-like_superfamily"/>
</dbReference>
<dbReference type="InterPro" id="IPR009875">
    <property type="entry name" value="PilZ_domain"/>
</dbReference>
<proteinExistence type="predicted"/>
<evidence type="ECO:0000313" key="6">
    <source>
        <dbReference type="Proteomes" id="UP000178082"/>
    </source>
</evidence>
<keyword evidence="2" id="KW-0902">Two-component regulatory system</keyword>
<evidence type="ECO:0000313" key="5">
    <source>
        <dbReference type="EMBL" id="OGL53449.1"/>
    </source>
</evidence>
<comment type="caution">
    <text evidence="5">The sequence shown here is derived from an EMBL/GenBank/DDBJ whole genome shotgun (WGS) entry which is preliminary data.</text>
</comment>
<dbReference type="Gene3D" id="2.40.10.220">
    <property type="entry name" value="predicted glycosyltransferase like domains"/>
    <property type="match status" value="1"/>
</dbReference>
<evidence type="ECO:0000256" key="1">
    <source>
        <dbReference type="ARBA" id="ARBA00022553"/>
    </source>
</evidence>
<dbReference type="InterPro" id="IPR050595">
    <property type="entry name" value="Bact_response_regulator"/>
</dbReference>
<comment type="caution">
    <text evidence="3">Lacks conserved residue(s) required for the propagation of feature annotation.</text>
</comment>
<dbReference type="Pfam" id="PF00072">
    <property type="entry name" value="Response_reg"/>
    <property type="match status" value="1"/>
</dbReference>
<dbReference type="PROSITE" id="PS50110">
    <property type="entry name" value="RESPONSE_REGULATORY"/>
    <property type="match status" value="1"/>
</dbReference>
<gene>
    <name evidence="5" type="ORF">A3G31_08090</name>
</gene>
<protein>
    <recommendedName>
        <fullName evidence="4">Response regulatory domain-containing protein</fullName>
    </recommendedName>
</protein>
<dbReference type="EMBL" id="MGDI01000025">
    <property type="protein sequence ID" value="OGL53449.1"/>
    <property type="molecule type" value="Genomic_DNA"/>
</dbReference>
<sequence>MLFDNANLFIIDEENPVSGKELTKNFKKAGFGALFFSSCEQALRELKKTKVDLVITGIKSSQINGLEFLRRIKTLNYQADVIIYTEFGDVDNYIRASKLGAADFINKPIEFKEMLSIVKRTLKGKIDNTKIATTDRRKHPRFSVDEPAYIVQKQKEKNKKSRTSARIVNLSLSGLLIEYCLPFEINKILEIHPVLGGKKIITSGTVRNSKENEIEIPAYYTGVEFTKVSANHHNVIQQYLEAI</sequence>
<reference evidence="5 6" key="1">
    <citation type="journal article" date="2016" name="Nat. Commun.">
        <title>Thousands of microbial genomes shed light on interconnected biogeochemical processes in an aquifer system.</title>
        <authorList>
            <person name="Anantharaman K."/>
            <person name="Brown C.T."/>
            <person name="Hug L.A."/>
            <person name="Sharon I."/>
            <person name="Castelle C.J."/>
            <person name="Probst A.J."/>
            <person name="Thomas B.C."/>
            <person name="Singh A."/>
            <person name="Wilkins M.J."/>
            <person name="Karaoz U."/>
            <person name="Brodie E.L."/>
            <person name="Williams K.H."/>
            <person name="Hubbard S.S."/>
            <person name="Banfield J.F."/>
        </authorList>
    </citation>
    <scope>NUCLEOTIDE SEQUENCE [LARGE SCALE GENOMIC DNA]</scope>
</reference>
<evidence type="ECO:0000259" key="4">
    <source>
        <dbReference type="PROSITE" id="PS50110"/>
    </source>
</evidence>
<evidence type="ECO:0000256" key="2">
    <source>
        <dbReference type="ARBA" id="ARBA00023012"/>
    </source>
</evidence>
<evidence type="ECO:0000256" key="3">
    <source>
        <dbReference type="PROSITE-ProRule" id="PRU00169"/>
    </source>
</evidence>
<name>A0A1F7SI46_9BACT</name>
<dbReference type="PANTHER" id="PTHR44591:SF14">
    <property type="entry name" value="PROTEIN PILG"/>
    <property type="match status" value="1"/>
</dbReference>
<dbReference type="Proteomes" id="UP000178082">
    <property type="component" value="Unassembled WGS sequence"/>
</dbReference>